<dbReference type="PANTHER" id="PTHR33221">
    <property type="entry name" value="WINGED HELIX-TURN-HELIX TRANSCRIPTIONAL REGULATOR, RRF2 FAMILY"/>
    <property type="match status" value="1"/>
</dbReference>
<dbReference type="Pfam" id="PF02082">
    <property type="entry name" value="Rrf2"/>
    <property type="match status" value="1"/>
</dbReference>
<keyword evidence="2" id="KW-1185">Reference proteome</keyword>
<comment type="caution">
    <text evidence="1">The sequence shown here is derived from an EMBL/GenBank/DDBJ whole genome shotgun (WGS) entry which is preliminary data.</text>
</comment>
<accession>A0ABW3UN51</accession>
<gene>
    <name evidence="1" type="ORF">ACFQ4B_16715</name>
</gene>
<organism evidence="1 2">
    <name type="scientific">Paenibacillus vulneris</name>
    <dbReference type="NCBI Taxonomy" id="1133364"/>
    <lineage>
        <taxon>Bacteria</taxon>
        <taxon>Bacillati</taxon>
        <taxon>Bacillota</taxon>
        <taxon>Bacilli</taxon>
        <taxon>Bacillales</taxon>
        <taxon>Paenibacillaceae</taxon>
        <taxon>Paenibacillus</taxon>
    </lineage>
</organism>
<protein>
    <submittedName>
        <fullName evidence="1">RrF2 family transcriptional regulator</fullName>
    </submittedName>
</protein>
<dbReference type="SUPFAM" id="SSF46785">
    <property type="entry name" value="Winged helix' DNA-binding domain"/>
    <property type="match status" value="1"/>
</dbReference>
<dbReference type="InterPro" id="IPR036388">
    <property type="entry name" value="WH-like_DNA-bd_sf"/>
</dbReference>
<dbReference type="EMBL" id="JBHTLU010000019">
    <property type="protein sequence ID" value="MFD1221762.1"/>
    <property type="molecule type" value="Genomic_DNA"/>
</dbReference>
<proteinExistence type="predicted"/>
<dbReference type="InterPro" id="IPR036390">
    <property type="entry name" value="WH_DNA-bd_sf"/>
</dbReference>
<name>A0ABW3UN51_9BACL</name>
<dbReference type="PROSITE" id="PS51197">
    <property type="entry name" value="HTH_RRF2_2"/>
    <property type="match status" value="1"/>
</dbReference>
<reference evidence="2" key="1">
    <citation type="journal article" date="2019" name="Int. J. Syst. Evol. Microbiol.">
        <title>The Global Catalogue of Microorganisms (GCM) 10K type strain sequencing project: providing services to taxonomists for standard genome sequencing and annotation.</title>
        <authorList>
            <consortium name="The Broad Institute Genomics Platform"/>
            <consortium name="The Broad Institute Genome Sequencing Center for Infectious Disease"/>
            <person name="Wu L."/>
            <person name="Ma J."/>
        </authorList>
    </citation>
    <scope>NUCLEOTIDE SEQUENCE [LARGE SCALE GENOMIC DNA]</scope>
    <source>
        <strain evidence="2">CCUG 53270</strain>
    </source>
</reference>
<dbReference type="InterPro" id="IPR000944">
    <property type="entry name" value="Tscrpt_reg_Rrf2"/>
</dbReference>
<evidence type="ECO:0000313" key="2">
    <source>
        <dbReference type="Proteomes" id="UP001597180"/>
    </source>
</evidence>
<evidence type="ECO:0000313" key="1">
    <source>
        <dbReference type="EMBL" id="MFD1221762.1"/>
    </source>
</evidence>
<dbReference type="Gene3D" id="1.10.10.10">
    <property type="entry name" value="Winged helix-like DNA-binding domain superfamily/Winged helix DNA-binding domain"/>
    <property type="match status" value="1"/>
</dbReference>
<dbReference type="PANTHER" id="PTHR33221:SF15">
    <property type="entry name" value="HTH-TYPE TRANSCRIPTIONAL REGULATOR YWGB-RELATED"/>
    <property type="match status" value="1"/>
</dbReference>
<dbReference type="Proteomes" id="UP001597180">
    <property type="component" value="Unassembled WGS sequence"/>
</dbReference>
<sequence length="149" mass="16559">MKPEYCTTSQHPKWFGLAVQALIIMSKENVNTACPSIELAKYLQSEPSLLRRILAVLAKEGFIGTREGRAGGYHLQKPPESIRLVDIYDVFRTGSKLCFGITETAGTHPFGCSMKSVLEEITNEMDESMRGVLSKYTIADIANQLETKT</sequence>
<dbReference type="RefSeq" id="WP_079912722.1">
    <property type="nucleotide sequence ID" value="NZ_BAABJG010000003.1"/>
</dbReference>